<dbReference type="Gene3D" id="2.60.40.200">
    <property type="entry name" value="Superoxide dismutase, copper/zinc binding domain"/>
    <property type="match status" value="1"/>
</dbReference>
<evidence type="ECO:0000259" key="3">
    <source>
        <dbReference type="Pfam" id="PF00080"/>
    </source>
</evidence>
<dbReference type="OrthoDB" id="9792957at2"/>
<dbReference type="InterPro" id="IPR036423">
    <property type="entry name" value="SOD-like_Cu/Zn_dom_sf"/>
</dbReference>
<dbReference type="PROSITE" id="PS00087">
    <property type="entry name" value="SOD_CU_ZN_1"/>
    <property type="match status" value="1"/>
</dbReference>
<dbReference type="InterPro" id="IPR001424">
    <property type="entry name" value="SOD_Cu_Zn_dom"/>
</dbReference>
<sequence>MESNQCFIAKAIIIGGPLAPDLRGVVIVREAFKGSEVYTHVVGLPPFQPADNGNPIGPHGFHIHDEGDCTIGDPEDPFQDAGSHWAPYNEPHGNHAGDFPVLFSNDGRAIMSFYTDKFIPQDVIGKSIIIHQNPDDYRSQPTGDAGKRLGCGVFECILQ</sequence>
<name>A0A4R1MLE9_9FIRM</name>
<dbReference type="InterPro" id="IPR018152">
    <property type="entry name" value="SOD_Cu/Zn_BS"/>
</dbReference>
<comment type="function">
    <text evidence="2">Destroys radicals which are normally produced within the cells and which are toxic to biological systems. May play a role in favoring mycobacterial survival in phagocytes.</text>
</comment>
<feature type="domain" description="Superoxide dismutase copper/zinc binding" evidence="3">
    <location>
        <begin position="52"/>
        <end position="153"/>
    </location>
</feature>
<evidence type="ECO:0000313" key="5">
    <source>
        <dbReference type="Proteomes" id="UP000294545"/>
    </source>
</evidence>
<dbReference type="GO" id="GO:0005507">
    <property type="term" value="F:copper ion binding"/>
    <property type="evidence" value="ECO:0007669"/>
    <property type="project" value="InterPro"/>
</dbReference>
<accession>A0A4R1MLE9</accession>
<dbReference type="Pfam" id="PF00080">
    <property type="entry name" value="Sod_Cu"/>
    <property type="match status" value="1"/>
</dbReference>
<evidence type="ECO:0000256" key="1">
    <source>
        <dbReference type="ARBA" id="ARBA00010457"/>
    </source>
</evidence>
<dbReference type="InterPro" id="IPR024134">
    <property type="entry name" value="SOD_Cu/Zn_/chaperone"/>
</dbReference>
<dbReference type="EMBL" id="SMGQ01000013">
    <property type="protein sequence ID" value="TCK92910.1"/>
    <property type="molecule type" value="Genomic_DNA"/>
</dbReference>
<dbReference type="AlphaFoldDB" id="A0A4R1MLE9"/>
<dbReference type="SUPFAM" id="SSF49329">
    <property type="entry name" value="Cu,Zn superoxide dismutase-like"/>
    <property type="match status" value="1"/>
</dbReference>
<gene>
    <name evidence="4" type="ORF">EDC19_2066</name>
</gene>
<organism evidence="4 5">
    <name type="scientific">Natranaerovirga hydrolytica</name>
    <dbReference type="NCBI Taxonomy" id="680378"/>
    <lineage>
        <taxon>Bacteria</taxon>
        <taxon>Bacillati</taxon>
        <taxon>Bacillota</taxon>
        <taxon>Clostridia</taxon>
        <taxon>Lachnospirales</taxon>
        <taxon>Natranaerovirgaceae</taxon>
        <taxon>Natranaerovirga</taxon>
    </lineage>
</organism>
<comment type="similarity">
    <text evidence="1">Belongs to the Cu-Zn superoxide dismutase family.</text>
</comment>
<proteinExistence type="inferred from homology"/>
<reference evidence="4 5" key="1">
    <citation type="submission" date="2019-03" db="EMBL/GenBank/DDBJ databases">
        <title>Genomic Encyclopedia of Type Strains, Phase IV (KMG-IV): sequencing the most valuable type-strain genomes for metagenomic binning, comparative biology and taxonomic classification.</title>
        <authorList>
            <person name="Goeker M."/>
        </authorList>
    </citation>
    <scope>NUCLEOTIDE SEQUENCE [LARGE SCALE GENOMIC DNA]</scope>
    <source>
        <strain evidence="4 5">DSM 24176</strain>
    </source>
</reference>
<evidence type="ECO:0000313" key="4">
    <source>
        <dbReference type="EMBL" id="TCK92910.1"/>
    </source>
</evidence>
<comment type="caution">
    <text evidence="4">The sequence shown here is derived from an EMBL/GenBank/DDBJ whole genome shotgun (WGS) entry which is preliminary data.</text>
</comment>
<evidence type="ECO:0000256" key="2">
    <source>
        <dbReference type="ARBA" id="ARBA00024900"/>
    </source>
</evidence>
<dbReference type="RefSeq" id="WP_132282759.1">
    <property type="nucleotide sequence ID" value="NZ_SMGQ01000013.1"/>
</dbReference>
<dbReference type="PANTHER" id="PTHR10003">
    <property type="entry name" value="SUPEROXIDE DISMUTASE CU-ZN -RELATED"/>
    <property type="match status" value="1"/>
</dbReference>
<dbReference type="GO" id="GO:0006801">
    <property type="term" value="P:superoxide metabolic process"/>
    <property type="evidence" value="ECO:0007669"/>
    <property type="project" value="InterPro"/>
</dbReference>
<protein>
    <submittedName>
        <fullName evidence="4">Cu-Zn family superoxide dismutase</fullName>
    </submittedName>
</protein>
<keyword evidence="5" id="KW-1185">Reference proteome</keyword>
<dbReference type="Proteomes" id="UP000294545">
    <property type="component" value="Unassembled WGS sequence"/>
</dbReference>